<organism evidence="1 2">
    <name type="scientific">Nibrella viscosa</name>
    <dbReference type="NCBI Taxonomy" id="1084524"/>
    <lineage>
        <taxon>Bacteria</taxon>
        <taxon>Pseudomonadati</taxon>
        <taxon>Bacteroidota</taxon>
        <taxon>Cytophagia</taxon>
        <taxon>Cytophagales</taxon>
        <taxon>Spirosomataceae</taxon>
        <taxon>Nibrella</taxon>
    </lineage>
</organism>
<dbReference type="Pfam" id="PF13289">
    <property type="entry name" value="SIR2_2"/>
    <property type="match status" value="1"/>
</dbReference>
<proteinExistence type="predicted"/>
<dbReference type="InterPro" id="IPR029035">
    <property type="entry name" value="DHS-like_NAD/FAD-binding_dom"/>
</dbReference>
<dbReference type="SUPFAM" id="SSF52467">
    <property type="entry name" value="DHS-like NAD/FAD-binding domain"/>
    <property type="match status" value="1"/>
</dbReference>
<dbReference type="Proteomes" id="UP001500936">
    <property type="component" value="Unassembled WGS sequence"/>
</dbReference>
<dbReference type="EMBL" id="BAABHB010000018">
    <property type="protein sequence ID" value="GAA4419169.1"/>
    <property type="molecule type" value="Genomic_DNA"/>
</dbReference>
<evidence type="ECO:0000313" key="2">
    <source>
        <dbReference type="Proteomes" id="UP001500936"/>
    </source>
</evidence>
<evidence type="ECO:0000313" key="1">
    <source>
        <dbReference type="EMBL" id="GAA4419169.1"/>
    </source>
</evidence>
<sequence>MAIERNNVLFLLGAGCSRDAGIPVSSEMVEKVQDLIVNDGAWSTYRDLYYYLRSCIQFADGIFGNFDSSFNIEKLLIVINELEKKERNSIFPFIGAWDNRLLDLAGENFKKLADFKDKIRTELVNKWVKIPNYRLAEYYNGFNKLQFGESGLGLNLKVFSLNYDLCFEKIVGQHATIELGFDEAGEWSYNNFELSDSKSYTLYKLHGSLDWYTDRETKRLKQSAEANSDPLLIFGEINKLRAIDPYLFYIYEFRRFCFHPDLKLIVCIGYSFSDEHINDIISQAVKNNSQTKVLTTIHGTSERRRDEIVKSLNLGPDLRDRVLFEQTDAKQFLGETLCTGYLASKIGTSAETLFEA</sequence>
<dbReference type="RefSeq" id="WP_345271109.1">
    <property type="nucleotide sequence ID" value="NZ_BAABHB010000018.1"/>
</dbReference>
<evidence type="ECO:0008006" key="3">
    <source>
        <dbReference type="Google" id="ProtNLM"/>
    </source>
</evidence>
<gene>
    <name evidence="1" type="ORF">GCM10023187_53240</name>
</gene>
<dbReference type="PROSITE" id="PS51257">
    <property type="entry name" value="PROKAR_LIPOPROTEIN"/>
    <property type="match status" value="1"/>
</dbReference>
<reference evidence="2" key="1">
    <citation type="journal article" date="2019" name="Int. J. Syst. Evol. Microbiol.">
        <title>The Global Catalogue of Microorganisms (GCM) 10K type strain sequencing project: providing services to taxonomists for standard genome sequencing and annotation.</title>
        <authorList>
            <consortium name="The Broad Institute Genomics Platform"/>
            <consortium name="The Broad Institute Genome Sequencing Center for Infectious Disease"/>
            <person name="Wu L."/>
            <person name="Ma J."/>
        </authorList>
    </citation>
    <scope>NUCLEOTIDE SEQUENCE [LARGE SCALE GENOMIC DNA]</scope>
    <source>
        <strain evidence="2">JCM 17925</strain>
    </source>
</reference>
<protein>
    <recommendedName>
        <fullName evidence="3">SIR2-like domain-containing protein</fullName>
    </recommendedName>
</protein>
<name>A0ABP8KYF1_9BACT</name>
<keyword evidence="2" id="KW-1185">Reference proteome</keyword>
<accession>A0ABP8KYF1</accession>
<comment type="caution">
    <text evidence="1">The sequence shown here is derived from an EMBL/GenBank/DDBJ whole genome shotgun (WGS) entry which is preliminary data.</text>
</comment>